<comment type="caution">
    <text evidence="1">The sequence shown here is derived from an EMBL/GenBank/DDBJ whole genome shotgun (WGS) entry which is preliminary data.</text>
</comment>
<keyword evidence="2" id="KW-1185">Reference proteome</keyword>
<dbReference type="AlphaFoldDB" id="A0A9N9KQK4"/>
<proteinExistence type="predicted"/>
<dbReference type="EMBL" id="CAJVRL010000037">
    <property type="protein sequence ID" value="CAG8950310.1"/>
    <property type="molecule type" value="Genomic_DNA"/>
</dbReference>
<reference evidence="1" key="1">
    <citation type="submission" date="2021-07" db="EMBL/GenBank/DDBJ databases">
        <authorList>
            <person name="Durling M."/>
        </authorList>
    </citation>
    <scope>NUCLEOTIDE SEQUENCE</scope>
</reference>
<evidence type="ECO:0000313" key="1">
    <source>
        <dbReference type="EMBL" id="CAG8950310.1"/>
    </source>
</evidence>
<protein>
    <submittedName>
        <fullName evidence="1">Uncharacterized protein</fullName>
    </submittedName>
</protein>
<name>A0A9N9KQK4_9HELO</name>
<gene>
    <name evidence="1" type="ORF">HYFRA_00006803</name>
</gene>
<dbReference type="Proteomes" id="UP000696280">
    <property type="component" value="Unassembled WGS sequence"/>
</dbReference>
<accession>A0A9N9KQK4</accession>
<sequence length="129" mass="14842">MKCAFRGVAKVVPILKDVHNITQRVNSIENGSLGENINARMNREIRETMKTWARTEEKTNMMKSFNTGIELYKRSADDVTKLQVPDLLTFLSDRKKDEKSAELIEKFKLSENSKAEITKQVRVLRDGII</sequence>
<organism evidence="1 2">
    <name type="scientific">Hymenoscyphus fraxineus</name>
    <dbReference type="NCBI Taxonomy" id="746836"/>
    <lineage>
        <taxon>Eukaryota</taxon>
        <taxon>Fungi</taxon>
        <taxon>Dikarya</taxon>
        <taxon>Ascomycota</taxon>
        <taxon>Pezizomycotina</taxon>
        <taxon>Leotiomycetes</taxon>
        <taxon>Helotiales</taxon>
        <taxon>Helotiaceae</taxon>
        <taxon>Hymenoscyphus</taxon>
    </lineage>
</organism>
<evidence type="ECO:0000313" key="2">
    <source>
        <dbReference type="Proteomes" id="UP000696280"/>
    </source>
</evidence>